<feature type="disulfide bond" evidence="5">
    <location>
        <begin position="194"/>
        <end position="213"/>
    </location>
</feature>
<dbReference type="PANTHER" id="PTHR12352:SF3">
    <property type="entry name" value="NIDOGEN-2"/>
    <property type="match status" value="1"/>
</dbReference>
<comment type="subcellular location">
    <subcellularLocation>
        <location evidence="1">Secreted</location>
    </subcellularLocation>
</comment>
<reference evidence="8" key="1">
    <citation type="submission" date="2022-03" db="EMBL/GenBank/DDBJ databases">
        <authorList>
            <person name="Sayadi A."/>
        </authorList>
    </citation>
    <scope>NUCLEOTIDE SEQUENCE</scope>
</reference>
<keyword evidence="9" id="KW-1185">Reference proteome</keyword>
<dbReference type="GO" id="GO:0005615">
    <property type="term" value="C:extracellular space"/>
    <property type="evidence" value="ECO:0007669"/>
    <property type="project" value="TreeGrafter"/>
</dbReference>
<keyword evidence="6" id="KW-0732">Signal</keyword>
<organism evidence="8 9">
    <name type="scientific">Acanthoscelides obtectus</name>
    <name type="common">Bean weevil</name>
    <name type="synonym">Bruchus obtectus</name>
    <dbReference type="NCBI Taxonomy" id="200917"/>
    <lineage>
        <taxon>Eukaryota</taxon>
        <taxon>Metazoa</taxon>
        <taxon>Ecdysozoa</taxon>
        <taxon>Arthropoda</taxon>
        <taxon>Hexapoda</taxon>
        <taxon>Insecta</taxon>
        <taxon>Pterygota</taxon>
        <taxon>Neoptera</taxon>
        <taxon>Endopterygota</taxon>
        <taxon>Coleoptera</taxon>
        <taxon>Polyphaga</taxon>
        <taxon>Cucujiformia</taxon>
        <taxon>Chrysomeloidea</taxon>
        <taxon>Chrysomelidae</taxon>
        <taxon>Bruchinae</taxon>
        <taxon>Bruchini</taxon>
        <taxon>Acanthoscelides</taxon>
    </lineage>
</organism>
<comment type="caution">
    <text evidence="8">The sequence shown here is derived from an EMBL/GenBank/DDBJ whole genome shotgun (WGS) entry which is preliminary data.</text>
</comment>
<feature type="signal peptide" evidence="6">
    <location>
        <begin position="1"/>
        <end position="17"/>
    </location>
</feature>
<evidence type="ECO:0000256" key="1">
    <source>
        <dbReference type="ARBA" id="ARBA00004613"/>
    </source>
</evidence>
<dbReference type="OrthoDB" id="6409105at2759"/>
<dbReference type="Proteomes" id="UP001152888">
    <property type="component" value="Unassembled WGS sequence"/>
</dbReference>
<protein>
    <recommendedName>
        <fullName evidence="7">Thyroglobulin type-1 domain-containing protein</fullName>
    </recommendedName>
</protein>
<evidence type="ECO:0000256" key="6">
    <source>
        <dbReference type="SAM" id="SignalP"/>
    </source>
</evidence>
<dbReference type="GO" id="GO:0007160">
    <property type="term" value="P:cell-matrix adhesion"/>
    <property type="evidence" value="ECO:0007669"/>
    <property type="project" value="TreeGrafter"/>
</dbReference>
<evidence type="ECO:0000313" key="8">
    <source>
        <dbReference type="EMBL" id="CAH2000867.1"/>
    </source>
</evidence>
<evidence type="ECO:0000259" key="7">
    <source>
        <dbReference type="PROSITE" id="PS51162"/>
    </source>
</evidence>
<evidence type="ECO:0000256" key="3">
    <source>
        <dbReference type="ARBA" id="ARBA00022737"/>
    </source>
</evidence>
<comment type="caution">
    <text evidence="5">Lacks conserved residue(s) required for the propagation of feature annotation.</text>
</comment>
<dbReference type="EMBL" id="CAKOFQ010007425">
    <property type="protein sequence ID" value="CAH2000867.1"/>
    <property type="molecule type" value="Genomic_DNA"/>
</dbReference>
<evidence type="ECO:0000313" key="9">
    <source>
        <dbReference type="Proteomes" id="UP001152888"/>
    </source>
</evidence>
<sequence length="396" mass="44677">MKNLKLILLICAHPVFCLFSESDVCYYRLVTDFSQDNCTEKTKNDVENKSYYYARDSSSCLPKCQEYTGNPNNFPCSNEKPCVPGFSCEYRCYRDFDVRCTTNQDCMHTVFKNCKQVCVADPGSCMSYWSNIDSYKSTYFSASVFKPSCTNDGKWKAKQCKGGVNGRCFCFDDHGKRLFGETMFHKSNQMTCACSSRKAALLAQGRSYVSFHCDSLGNYEKLQCDSGLCWCAEPKSGKVIAPVVPMKAMIKLPCYEFSQTGNQYYRKCDSVTYALATITETLKRHGVKYPNIGSIVCDGDGSYGPYTVKDGAAYCTSSDGARVGSYSLPDASFNLDKLNCNCARDKQKYNYKINCLENGNYNPLQTTQSNGYYCVDDDGFPKTDMFDREVNCTEYY</sequence>
<evidence type="ECO:0000256" key="5">
    <source>
        <dbReference type="PROSITE-ProRule" id="PRU00500"/>
    </source>
</evidence>
<keyword evidence="3" id="KW-0677">Repeat</keyword>
<dbReference type="PROSITE" id="PS00484">
    <property type="entry name" value="THYROGLOBULIN_1_1"/>
    <property type="match status" value="1"/>
</dbReference>
<dbReference type="InterPro" id="IPR036857">
    <property type="entry name" value="Thyroglobulin_1_sf"/>
</dbReference>
<dbReference type="GO" id="GO:0005604">
    <property type="term" value="C:basement membrane"/>
    <property type="evidence" value="ECO:0007669"/>
    <property type="project" value="TreeGrafter"/>
</dbReference>
<dbReference type="Gene3D" id="4.10.800.10">
    <property type="entry name" value="Thyroglobulin type-1"/>
    <property type="match status" value="2"/>
</dbReference>
<dbReference type="InterPro" id="IPR051950">
    <property type="entry name" value="Dev_reg/Prot_inhib"/>
</dbReference>
<accession>A0A9P0LSB8</accession>
<dbReference type="SMART" id="SM00211">
    <property type="entry name" value="TY"/>
    <property type="match status" value="3"/>
</dbReference>
<gene>
    <name evidence="8" type="ORF">ACAOBT_LOCUS25842</name>
</gene>
<feature type="domain" description="Thyroglobulin type-1" evidence="7">
    <location>
        <begin position="194"/>
        <end position="254"/>
    </location>
</feature>
<evidence type="ECO:0000256" key="4">
    <source>
        <dbReference type="ARBA" id="ARBA00023157"/>
    </source>
</evidence>
<keyword evidence="2" id="KW-0964">Secreted</keyword>
<dbReference type="PANTHER" id="PTHR12352">
    <property type="entry name" value="SECRETED MODULAR CALCIUM-BINDING PROTEIN"/>
    <property type="match status" value="1"/>
</dbReference>
<dbReference type="AlphaFoldDB" id="A0A9P0LSB8"/>
<keyword evidence="4 5" id="KW-1015">Disulfide bond</keyword>
<proteinExistence type="predicted"/>
<feature type="domain" description="Thyroglobulin type-1" evidence="7">
    <location>
        <begin position="122"/>
        <end position="192"/>
    </location>
</feature>
<feature type="chain" id="PRO_5040451361" description="Thyroglobulin type-1 domain-containing protein" evidence="6">
    <location>
        <begin position="18"/>
        <end position="396"/>
    </location>
</feature>
<dbReference type="Pfam" id="PF00086">
    <property type="entry name" value="Thyroglobulin_1"/>
    <property type="match status" value="3"/>
</dbReference>
<dbReference type="PROSITE" id="PS51162">
    <property type="entry name" value="THYROGLOBULIN_1_2"/>
    <property type="match status" value="2"/>
</dbReference>
<evidence type="ECO:0000256" key="2">
    <source>
        <dbReference type="ARBA" id="ARBA00022525"/>
    </source>
</evidence>
<dbReference type="InterPro" id="IPR000716">
    <property type="entry name" value="Thyroglobulin_1"/>
</dbReference>
<dbReference type="SUPFAM" id="SSF57610">
    <property type="entry name" value="Thyroglobulin type-1 domain"/>
    <property type="match status" value="3"/>
</dbReference>
<name>A0A9P0LSB8_ACAOB</name>